<dbReference type="Proteomes" id="UP000018144">
    <property type="component" value="Unassembled WGS sequence"/>
</dbReference>
<keyword evidence="2" id="KW-1185">Reference proteome</keyword>
<evidence type="ECO:0000313" key="1">
    <source>
        <dbReference type="EMBL" id="CCX09323.1"/>
    </source>
</evidence>
<name>U4L823_PYROM</name>
<dbReference type="EMBL" id="HF935457">
    <property type="protein sequence ID" value="CCX09323.1"/>
    <property type="molecule type" value="Genomic_DNA"/>
</dbReference>
<gene>
    <name evidence="1" type="ORF">PCON_08916</name>
</gene>
<protein>
    <submittedName>
        <fullName evidence="1">Uncharacterized protein</fullName>
    </submittedName>
</protein>
<accession>U4L823</accession>
<reference evidence="1 2" key="1">
    <citation type="journal article" date="2013" name="PLoS Genet.">
        <title>The genome and development-dependent transcriptomes of Pyronema confluens: a window into fungal evolution.</title>
        <authorList>
            <person name="Traeger S."/>
            <person name="Altegoer F."/>
            <person name="Freitag M."/>
            <person name="Gabaldon T."/>
            <person name="Kempken F."/>
            <person name="Kumar A."/>
            <person name="Marcet-Houben M."/>
            <person name="Poggeler S."/>
            <person name="Stajich J.E."/>
            <person name="Nowrousian M."/>
        </authorList>
    </citation>
    <scope>NUCLEOTIDE SEQUENCE [LARGE SCALE GENOMIC DNA]</scope>
    <source>
        <strain evidence="2">CBS 100304</strain>
        <tissue evidence="1">Vegetative mycelium</tissue>
    </source>
</reference>
<evidence type="ECO:0000313" key="2">
    <source>
        <dbReference type="Proteomes" id="UP000018144"/>
    </source>
</evidence>
<organism evidence="1 2">
    <name type="scientific">Pyronema omphalodes (strain CBS 100304)</name>
    <name type="common">Pyronema confluens</name>
    <dbReference type="NCBI Taxonomy" id="1076935"/>
    <lineage>
        <taxon>Eukaryota</taxon>
        <taxon>Fungi</taxon>
        <taxon>Dikarya</taxon>
        <taxon>Ascomycota</taxon>
        <taxon>Pezizomycotina</taxon>
        <taxon>Pezizomycetes</taxon>
        <taxon>Pezizales</taxon>
        <taxon>Pyronemataceae</taxon>
        <taxon>Pyronema</taxon>
    </lineage>
</organism>
<dbReference type="AlphaFoldDB" id="U4L823"/>
<sequence length="23" mass="2721">MAEALVIFDLRCGITSSHRRRWC</sequence>
<proteinExistence type="predicted"/>